<keyword evidence="4 5" id="KW-0472">Membrane</keyword>
<feature type="transmembrane region" description="Helical" evidence="5">
    <location>
        <begin position="69"/>
        <end position="88"/>
    </location>
</feature>
<accession>A0ABS0A5J4</accession>
<feature type="transmembrane region" description="Helical" evidence="5">
    <location>
        <begin position="100"/>
        <end position="119"/>
    </location>
</feature>
<feature type="transmembrane region" description="Helical" evidence="5">
    <location>
        <begin position="22"/>
        <end position="40"/>
    </location>
</feature>
<dbReference type="InterPro" id="IPR011020">
    <property type="entry name" value="HTTM-like"/>
</dbReference>
<feature type="domain" description="HTTM-like" evidence="6">
    <location>
        <begin position="7"/>
        <end position="224"/>
    </location>
</feature>
<evidence type="ECO:0000256" key="5">
    <source>
        <dbReference type="SAM" id="Phobius"/>
    </source>
</evidence>
<dbReference type="PANTHER" id="PTHR39535:SF2">
    <property type="entry name" value="HTTM DOMAIN-CONTAINING PROTEIN"/>
    <property type="match status" value="1"/>
</dbReference>
<feature type="transmembrane region" description="Helical" evidence="5">
    <location>
        <begin position="215"/>
        <end position="234"/>
    </location>
</feature>
<keyword evidence="8" id="KW-1185">Reference proteome</keyword>
<keyword evidence="2 5" id="KW-0812">Transmembrane</keyword>
<comment type="caution">
    <text evidence="7">The sequence shown here is derived from an EMBL/GenBank/DDBJ whole genome shotgun (WGS) entry which is preliminary data.</text>
</comment>
<dbReference type="PANTHER" id="PTHR39535">
    <property type="entry name" value="SPORULATION-DELAYING PROTEIN SDPB"/>
    <property type="match status" value="1"/>
</dbReference>
<organism evidence="7 8">
    <name type="scientific">Nonlabens mediterrranea</name>
    <dbReference type="NCBI Taxonomy" id="1419947"/>
    <lineage>
        <taxon>Bacteria</taxon>
        <taxon>Pseudomonadati</taxon>
        <taxon>Bacteroidota</taxon>
        <taxon>Flavobacteriia</taxon>
        <taxon>Flavobacteriales</taxon>
        <taxon>Flavobacteriaceae</taxon>
        <taxon>Nonlabens</taxon>
    </lineage>
</organism>
<dbReference type="SMART" id="SM00752">
    <property type="entry name" value="HTTM"/>
    <property type="match status" value="1"/>
</dbReference>
<dbReference type="InterPro" id="IPR052964">
    <property type="entry name" value="Sporulation_signal_mat"/>
</dbReference>
<reference evidence="7 8" key="1">
    <citation type="submission" date="2020-11" db="EMBL/GenBank/DDBJ databases">
        <title>P. mediterranea TC4 genome.</title>
        <authorList>
            <person name="Molmeret M."/>
        </authorList>
    </citation>
    <scope>NUCLEOTIDE SEQUENCE [LARGE SCALE GENOMIC DNA]</scope>
    <source>
        <strain evidence="7 8">TC4</strain>
    </source>
</reference>
<dbReference type="InterPro" id="IPR053934">
    <property type="entry name" value="HTTM_dom"/>
</dbReference>
<evidence type="ECO:0000313" key="7">
    <source>
        <dbReference type="EMBL" id="MBF4984401.1"/>
    </source>
</evidence>
<evidence type="ECO:0000256" key="3">
    <source>
        <dbReference type="ARBA" id="ARBA00022989"/>
    </source>
</evidence>
<evidence type="ECO:0000256" key="1">
    <source>
        <dbReference type="ARBA" id="ARBA00004127"/>
    </source>
</evidence>
<dbReference type="EMBL" id="JADKYU010000447">
    <property type="protein sequence ID" value="MBF4984401.1"/>
    <property type="molecule type" value="Genomic_DNA"/>
</dbReference>
<sequence>MYQYKELFFDTIPFLEPGELDVSLPLLIWMSVILCIIAGFKSRLVTVLNYFFTLVFISSLTSFEYHIHYVYIGVNFILMFLPLSNQLSVDKYLGKESNNYVYKIYYLLPLFLGIALIYFDSVLFKLTSEIWMNGLGMWYPASLPQITIAEPNFILENKHLCLFLGYLTLVFEIVFPFLFWLKRFRLPLLIIGLGLHLGILFSYPIPLFALAMINVYLLLVPISFWIKILSFFKIKPLNNDQPIKSVASFKQLSLIIFVALFFQMNTSINHSSLTRPYVFKLYNKLGIANEVDILSRKIRDFSSKTMGIFSHGVFIDKHFKGYNHIISVSYMNNGVEEWLPLINKKGMPGEMNRGANWAKLTWRTNECLINQGKLKAGIIDFCTYWAIINDKSLSGDNKFIIRVKKVELPKEYKWQKDFLKNQIDQGWSI</sequence>
<evidence type="ECO:0000313" key="8">
    <source>
        <dbReference type="Proteomes" id="UP001194729"/>
    </source>
</evidence>
<evidence type="ECO:0000256" key="4">
    <source>
        <dbReference type="ARBA" id="ARBA00023136"/>
    </source>
</evidence>
<feature type="transmembrane region" description="Helical" evidence="5">
    <location>
        <begin position="47"/>
        <end position="63"/>
    </location>
</feature>
<dbReference type="Proteomes" id="UP001194729">
    <property type="component" value="Unassembled WGS sequence"/>
</dbReference>
<feature type="transmembrane region" description="Helical" evidence="5">
    <location>
        <begin position="246"/>
        <end position="264"/>
    </location>
</feature>
<feature type="transmembrane region" description="Helical" evidence="5">
    <location>
        <begin position="163"/>
        <end position="181"/>
    </location>
</feature>
<evidence type="ECO:0000259" key="6">
    <source>
        <dbReference type="SMART" id="SM00752"/>
    </source>
</evidence>
<protein>
    <submittedName>
        <fullName evidence="7">HTTM domain-containing protein</fullName>
    </submittedName>
</protein>
<proteinExistence type="predicted"/>
<evidence type="ECO:0000256" key="2">
    <source>
        <dbReference type="ARBA" id="ARBA00022692"/>
    </source>
</evidence>
<dbReference type="Pfam" id="PF05090">
    <property type="entry name" value="HTTM"/>
    <property type="match status" value="1"/>
</dbReference>
<gene>
    <name evidence="7" type="ORF">FNJ87_08690</name>
</gene>
<name>A0ABS0A5J4_9FLAO</name>
<comment type="subcellular location">
    <subcellularLocation>
        <location evidence="1">Endomembrane system</location>
        <topology evidence="1">Multi-pass membrane protein</topology>
    </subcellularLocation>
</comment>
<feature type="transmembrane region" description="Helical" evidence="5">
    <location>
        <begin position="188"/>
        <end position="209"/>
    </location>
</feature>
<keyword evidence="3 5" id="KW-1133">Transmembrane helix</keyword>